<organism evidence="1 2">
    <name type="scientific">Ridgeia piscesae</name>
    <name type="common">Tubeworm</name>
    <dbReference type="NCBI Taxonomy" id="27915"/>
    <lineage>
        <taxon>Eukaryota</taxon>
        <taxon>Metazoa</taxon>
        <taxon>Spiralia</taxon>
        <taxon>Lophotrochozoa</taxon>
        <taxon>Annelida</taxon>
        <taxon>Polychaeta</taxon>
        <taxon>Sedentaria</taxon>
        <taxon>Canalipalpata</taxon>
        <taxon>Sabellida</taxon>
        <taxon>Siboglinidae</taxon>
        <taxon>Ridgeia</taxon>
    </lineage>
</organism>
<dbReference type="Proteomes" id="UP001209878">
    <property type="component" value="Unassembled WGS sequence"/>
</dbReference>
<protein>
    <submittedName>
        <fullName evidence="1">Uncharacterized protein</fullName>
    </submittedName>
</protein>
<reference evidence="1" key="1">
    <citation type="journal article" date="2023" name="Mol. Biol. Evol.">
        <title>Third-Generation Sequencing Reveals the Adaptive Role of the Epigenome in Three Deep-Sea Polychaetes.</title>
        <authorList>
            <person name="Perez M."/>
            <person name="Aroh O."/>
            <person name="Sun Y."/>
            <person name="Lan Y."/>
            <person name="Juniper S.K."/>
            <person name="Young C.R."/>
            <person name="Angers B."/>
            <person name="Qian P.Y."/>
        </authorList>
    </citation>
    <scope>NUCLEOTIDE SEQUENCE</scope>
    <source>
        <strain evidence="1">R07B-5</strain>
    </source>
</reference>
<proteinExistence type="predicted"/>
<evidence type="ECO:0000313" key="2">
    <source>
        <dbReference type="Proteomes" id="UP001209878"/>
    </source>
</evidence>
<name>A0AAD9P8Q8_RIDPI</name>
<gene>
    <name evidence="1" type="ORF">NP493_79g04002</name>
</gene>
<dbReference type="EMBL" id="JAODUO010000084">
    <property type="protein sequence ID" value="KAK2190291.1"/>
    <property type="molecule type" value="Genomic_DNA"/>
</dbReference>
<accession>A0AAD9P8Q8</accession>
<keyword evidence="2" id="KW-1185">Reference proteome</keyword>
<comment type="caution">
    <text evidence="1">The sequence shown here is derived from an EMBL/GenBank/DDBJ whole genome shotgun (WGS) entry which is preliminary data.</text>
</comment>
<sequence length="120" mass="13773">MPVMTGVYLQHSFMSQTASQWMAFWWRCSPYRHLVIMPSTFEVSRHRPRHMRLFIAISAAAAAWCSANSTNAYGSLPGSWMILQPLHGPICPNRAMIRSSVTEGSKFPTYLMSRTHRIRQ</sequence>
<evidence type="ECO:0000313" key="1">
    <source>
        <dbReference type="EMBL" id="KAK2190291.1"/>
    </source>
</evidence>
<dbReference type="AlphaFoldDB" id="A0AAD9P8Q8"/>